<comment type="similarity">
    <text evidence="1">Belongs to the fasciclin-like AGP family.</text>
</comment>
<organism evidence="7 8">
    <name type="scientific">Citrus x changshan-huyou</name>
    <dbReference type="NCBI Taxonomy" id="2935761"/>
    <lineage>
        <taxon>Eukaryota</taxon>
        <taxon>Viridiplantae</taxon>
        <taxon>Streptophyta</taxon>
        <taxon>Embryophyta</taxon>
        <taxon>Tracheophyta</taxon>
        <taxon>Spermatophyta</taxon>
        <taxon>Magnoliopsida</taxon>
        <taxon>eudicotyledons</taxon>
        <taxon>Gunneridae</taxon>
        <taxon>Pentapetalae</taxon>
        <taxon>rosids</taxon>
        <taxon>malvids</taxon>
        <taxon>Sapindales</taxon>
        <taxon>Rutaceae</taxon>
        <taxon>Aurantioideae</taxon>
        <taxon>Citrus</taxon>
    </lineage>
</organism>
<keyword evidence="2" id="KW-0654">Proteoglycan</keyword>
<evidence type="ECO:0000259" key="6">
    <source>
        <dbReference type="PROSITE" id="PS50213"/>
    </source>
</evidence>
<dbReference type="SMART" id="SM00554">
    <property type="entry name" value="FAS1"/>
    <property type="match status" value="2"/>
</dbReference>
<keyword evidence="4" id="KW-0812">Transmembrane</keyword>
<keyword evidence="2" id="KW-0325">Glycoprotein</keyword>
<dbReference type="InterPro" id="IPR052806">
    <property type="entry name" value="Fasciclin-like_AGP"/>
</dbReference>
<dbReference type="InterPro" id="IPR000782">
    <property type="entry name" value="FAS1_domain"/>
</dbReference>
<dbReference type="Gene3D" id="2.30.180.10">
    <property type="entry name" value="FAS1 domain"/>
    <property type="match status" value="1"/>
</dbReference>
<dbReference type="PROSITE" id="PS50213">
    <property type="entry name" value="FAS1"/>
    <property type="match status" value="1"/>
</dbReference>
<feature type="compositionally biased region" description="Polar residues" evidence="3">
    <location>
        <begin position="44"/>
        <end position="54"/>
    </location>
</feature>
<feature type="transmembrane region" description="Helical" evidence="4">
    <location>
        <begin position="86"/>
        <end position="107"/>
    </location>
</feature>
<feature type="signal peptide" evidence="5">
    <location>
        <begin position="1"/>
        <end position="20"/>
    </location>
</feature>
<evidence type="ECO:0000313" key="8">
    <source>
        <dbReference type="Proteomes" id="UP001428341"/>
    </source>
</evidence>
<feature type="transmembrane region" description="Helical" evidence="4">
    <location>
        <begin position="119"/>
        <end position="138"/>
    </location>
</feature>
<accession>A0AAP0MUU3</accession>
<reference evidence="7 8" key="1">
    <citation type="submission" date="2024-05" db="EMBL/GenBank/DDBJ databases">
        <title>Haplotype-resolved chromosome-level genome assembly of Huyou (Citrus changshanensis).</title>
        <authorList>
            <person name="Miao C."/>
            <person name="Chen W."/>
            <person name="Wu Y."/>
            <person name="Wang L."/>
            <person name="Zhao S."/>
            <person name="Grierson D."/>
            <person name="Xu C."/>
            <person name="Chen K."/>
        </authorList>
    </citation>
    <scope>NUCLEOTIDE SEQUENCE [LARGE SCALE GENOMIC DNA]</scope>
    <source>
        <strain evidence="7">01-14</strain>
        <tissue evidence="7">Leaf</tissue>
    </source>
</reference>
<dbReference type="Proteomes" id="UP001428341">
    <property type="component" value="Unassembled WGS sequence"/>
</dbReference>
<evidence type="ECO:0000256" key="1">
    <source>
        <dbReference type="ARBA" id="ARBA00007843"/>
    </source>
</evidence>
<dbReference type="SUPFAM" id="SSF82153">
    <property type="entry name" value="FAS1 domain"/>
    <property type="match status" value="2"/>
</dbReference>
<keyword evidence="8" id="KW-1185">Reference proteome</keyword>
<feature type="chain" id="PRO_5042856434" description="FAS1 domain-containing protein" evidence="5">
    <location>
        <begin position="21"/>
        <end position="458"/>
    </location>
</feature>
<gene>
    <name evidence="7" type="ORF">WN944_010801</name>
</gene>
<dbReference type="Pfam" id="PF02469">
    <property type="entry name" value="Fasciclin"/>
    <property type="match status" value="1"/>
</dbReference>
<keyword evidence="5" id="KW-0732">Signal</keyword>
<evidence type="ECO:0000313" key="7">
    <source>
        <dbReference type="EMBL" id="KAK9222366.1"/>
    </source>
</evidence>
<dbReference type="AlphaFoldDB" id="A0AAP0MUU3"/>
<evidence type="ECO:0000256" key="2">
    <source>
        <dbReference type="ARBA" id="ARBA00022974"/>
    </source>
</evidence>
<evidence type="ECO:0000256" key="4">
    <source>
        <dbReference type="SAM" id="Phobius"/>
    </source>
</evidence>
<protein>
    <recommendedName>
        <fullName evidence="6">FAS1 domain-containing protein</fullName>
    </recommendedName>
</protein>
<comment type="caution">
    <text evidence="7">The sequence shown here is derived from an EMBL/GenBank/DDBJ whole genome shotgun (WGS) entry which is preliminary data.</text>
</comment>
<dbReference type="InterPro" id="IPR036378">
    <property type="entry name" value="FAS1_dom_sf"/>
</dbReference>
<keyword evidence="4" id="KW-0472">Membrane</keyword>
<feature type="region of interest" description="Disordered" evidence="3">
    <location>
        <begin position="33"/>
        <end position="56"/>
    </location>
</feature>
<dbReference type="EMBL" id="JBCGBO010000002">
    <property type="protein sequence ID" value="KAK9222366.1"/>
    <property type="molecule type" value="Genomic_DNA"/>
</dbReference>
<proteinExistence type="inferred from homology"/>
<dbReference type="PANTHER" id="PTHR33985:SF19">
    <property type="entry name" value="FASCICLIN-LIKE ARABINOGALACTAN PROTEIN 21"/>
    <property type="match status" value="1"/>
</dbReference>
<keyword evidence="4" id="KW-1133">Transmembrane helix</keyword>
<dbReference type="PANTHER" id="PTHR33985">
    <property type="entry name" value="OS02G0491300 PROTEIN-RELATED"/>
    <property type="match status" value="1"/>
</dbReference>
<feature type="domain" description="FAS1" evidence="6">
    <location>
        <begin position="310"/>
        <end position="452"/>
    </location>
</feature>
<evidence type="ECO:0000256" key="5">
    <source>
        <dbReference type="SAM" id="SignalP"/>
    </source>
</evidence>
<evidence type="ECO:0000256" key="3">
    <source>
        <dbReference type="SAM" id="MobiDB-lite"/>
    </source>
</evidence>
<sequence length="458" mass="50293">MARLVLVSLFIVAEILMVQAVADKSEVNPVGFNKPEPARVADQPASSASESSYYHNDPEAAEAPEIRRLGKHHQHHSDKSVAGGGVIIGGLVTAIFAAVFCYIRAYLALLFKCWRASAFFTISVVLACMAISMSLHAIPKDNGSPSTKPVNYQLFSNASKALRRSGFNIIATLLQVSPEIFLSSHNSTIFAIQDSAISNTSLPPWLFKKLLQYHTSPLKLSMNDLLMKPQGSCLPTFLHQKKVAITKIVVKERLIEINNVLVSRPDIFLEGSLSIHGVLEPFSSLDPQNIHPGWDYIQSPICDSFSSTLVSDITESKNMVNEWTKIIRLLSSNGFVSFAIGLHSVIDQILEDNINLNSTTIFAPADFAVVASSSPLLDRIVRLHILPQRFTYKELASLPGKTLLKTLVPNQYLVISGGADFIQGFDINGVQIFAPEIFSSKQFVIHGISQAFRDSRTS</sequence>
<name>A0AAP0MUU3_9ROSI</name>